<dbReference type="PROSITE" id="PS50213">
    <property type="entry name" value="FAS1"/>
    <property type="match status" value="2"/>
</dbReference>
<feature type="compositionally biased region" description="Low complexity" evidence="1">
    <location>
        <begin position="371"/>
        <end position="394"/>
    </location>
</feature>
<dbReference type="EMBL" id="JAODAN010000007">
    <property type="protein sequence ID" value="KAK1923101.1"/>
    <property type="molecule type" value="Genomic_DNA"/>
</dbReference>
<dbReference type="GO" id="GO:0005615">
    <property type="term" value="C:extracellular space"/>
    <property type="evidence" value="ECO:0007669"/>
    <property type="project" value="TreeGrafter"/>
</dbReference>
<dbReference type="GO" id="GO:0016236">
    <property type="term" value="P:macroautophagy"/>
    <property type="evidence" value="ECO:0007669"/>
    <property type="project" value="TreeGrafter"/>
</dbReference>
<evidence type="ECO:0000313" key="6">
    <source>
        <dbReference type="Proteomes" id="UP001182556"/>
    </source>
</evidence>
<proteinExistence type="predicted"/>
<gene>
    <name evidence="5" type="ORF">DB88DRAFT_473734</name>
</gene>
<dbReference type="PANTHER" id="PTHR10900:SF122">
    <property type="entry name" value="FAS1 DOMAIN-CONTAINING PROTEIN"/>
    <property type="match status" value="1"/>
</dbReference>
<accession>A0AAD9CVZ4</accession>
<feature type="chain" id="PRO_5042072766" description="FAS1 domain-containing protein" evidence="3">
    <location>
        <begin position="20"/>
        <end position="424"/>
    </location>
</feature>
<evidence type="ECO:0000259" key="4">
    <source>
        <dbReference type="PROSITE" id="PS50213"/>
    </source>
</evidence>
<dbReference type="GO" id="GO:0000329">
    <property type="term" value="C:fungal-type vacuole membrane"/>
    <property type="evidence" value="ECO:0007669"/>
    <property type="project" value="TreeGrafter"/>
</dbReference>
<feature type="transmembrane region" description="Helical" evidence="2">
    <location>
        <begin position="405"/>
        <end position="423"/>
    </location>
</feature>
<organism evidence="5 6">
    <name type="scientific">Papiliotrema laurentii</name>
    <name type="common">Cryptococcus laurentii</name>
    <dbReference type="NCBI Taxonomy" id="5418"/>
    <lineage>
        <taxon>Eukaryota</taxon>
        <taxon>Fungi</taxon>
        <taxon>Dikarya</taxon>
        <taxon>Basidiomycota</taxon>
        <taxon>Agaricomycotina</taxon>
        <taxon>Tremellomycetes</taxon>
        <taxon>Tremellales</taxon>
        <taxon>Rhynchogastremaceae</taxon>
        <taxon>Papiliotrema</taxon>
    </lineage>
</organism>
<protein>
    <recommendedName>
        <fullName evidence="4">FAS1 domain-containing protein</fullName>
    </recommendedName>
</protein>
<name>A0AAD9CVZ4_PAPLA</name>
<keyword evidence="2" id="KW-1133">Transmembrane helix</keyword>
<dbReference type="AlphaFoldDB" id="A0AAD9CVZ4"/>
<feature type="domain" description="FAS1" evidence="4">
    <location>
        <begin position="53"/>
        <end position="207"/>
    </location>
</feature>
<evidence type="ECO:0000313" key="5">
    <source>
        <dbReference type="EMBL" id="KAK1923101.1"/>
    </source>
</evidence>
<sequence>MKFTSALLSTALLAALALAQSEAASSASSAASGASSAAASAAPSGSGGNSTNGTDYLSQVLGALTGAGLTSLVSVATSIANTTEGQALLGQLAGGNKTVFAPNNEAFAAVPESVSSNTTLLTEILSYHILNNTYSGSGIATAPNHTIARTLLRGGEFELPGNRTAPLVLERESANATGFRIVQGNITNAQNPASAANLQVYVIDRVLDLPANLSTVATAAVPALASLIQQANLLEPLESAVGITVFAPSDSAIQGVAGAVGQLNQTQIQTILANHVVNGTVAYSTSIGTTNLTSAAGEPFTFTTNSSGTYVHSGNATAKITATDIIINNGVVHLIDNVLVNTNSNQTAANNAYSSATAAAATQTEPTGAITSSPAATSNAGGASGSSGPSGAAGQLEPMGLTGSMIGGAVGVLLAVAGGAFTLF</sequence>
<dbReference type="InterPro" id="IPR000782">
    <property type="entry name" value="FAS1_domain"/>
</dbReference>
<feature type="signal peptide" evidence="3">
    <location>
        <begin position="1"/>
        <end position="19"/>
    </location>
</feature>
<dbReference type="PANTHER" id="PTHR10900">
    <property type="entry name" value="PERIOSTIN-RELATED"/>
    <property type="match status" value="1"/>
</dbReference>
<reference evidence="5" key="1">
    <citation type="submission" date="2023-02" db="EMBL/GenBank/DDBJ databases">
        <title>Identification and recombinant expression of a fungal hydrolase from Papiliotrema laurentii that hydrolyzes apple cutin and clears colloidal polyester polyurethane.</title>
        <authorList>
            <consortium name="DOE Joint Genome Institute"/>
            <person name="Roman V.A."/>
            <person name="Bojanowski C."/>
            <person name="Crable B.R."/>
            <person name="Wagner D.N."/>
            <person name="Hung C.S."/>
            <person name="Nadeau L.J."/>
            <person name="Schratz L."/>
            <person name="Haridas S."/>
            <person name="Pangilinan J."/>
            <person name="Lipzen A."/>
            <person name="Na H."/>
            <person name="Yan M."/>
            <person name="Ng V."/>
            <person name="Grigoriev I.V."/>
            <person name="Spatafora J.W."/>
            <person name="Barlow D."/>
            <person name="Biffinger J."/>
            <person name="Kelley-Loughnane N."/>
            <person name="Varaljay V.A."/>
            <person name="Crookes-Goodson W.J."/>
        </authorList>
    </citation>
    <scope>NUCLEOTIDE SEQUENCE</scope>
    <source>
        <strain evidence="5">5307AH</strain>
    </source>
</reference>
<dbReference type="SMART" id="SM00554">
    <property type="entry name" value="FAS1"/>
    <property type="match status" value="2"/>
</dbReference>
<evidence type="ECO:0000256" key="3">
    <source>
        <dbReference type="SAM" id="SignalP"/>
    </source>
</evidence>
<dbReference type="InterPro" id="IPR036378">
    <property type="entry name" value="FAS1_dom_sf"/>
</dbReference>
<feature type="region of interest" description="Disordered" evidence="1">
    <location>
        <begin position="364"/>
        <end position="395"/>
    </location>
</feature>
<keyword evidence="2" id="KW-0812">Transmembrane</keyword>
<feature type="domain" description="FAS1" evidence="4">
    <location>
        <begin position="200"/>
        <end position="339"/>
    </location>
</feature>
<dbReference type="SUPFAM" id="SSF82153">
    <property type="entry name" value="FAS1 domain"/>
    <property type="match status" value="2"/>
</dbReference>
<keyword evidence="6" id="KW-1185">Reference proteome</keyword>
<keyword evidence="2" id="KW-0472">Membrane</keyword>
<evidence type="ECO:0000256" key="2">
    <source>
        <dbReference type="SAM" id="Phobius"/>
    </source>
</evidence>
<comment type="caution">
    <text evidence="5">The sequence shown here is derived from an EMBL/GenBank/DDBJ whole genome shotgun (WGS) entry which is preliminary data.</text>
</comment>
<dbReference type="InterPro" id="IPR050904">
    <property type="entry name" value="Adhesion/Biosynth-related"/>
</dbReference>
<dbReference type="Pfam" id="PF02469">
    <property type="entry name" value="Fasciclin"/>
    <property type="match status" value="2"/>
</dbReference>
<evidence type="ECO:0000256" key="1">
    <source>
        <dbReference type="SAM" id="MobiDB-lite"/>
    </source>
</evidence>
<dbReference type="Gene3D" id="2.30.180.10">
    <property type="entry name" value="FAS1 domain"/>
    <property type="match status" value="2"/>
</dbReference>
<keyword evidence="3" id="KW-0732">Signal</keyword>
<dbReference type="Proteomes" id="UP001182556">
    <property type="component" value="Unassembled WGS sequence"/>
</dbReference>